<keyword evidence="2" id="KW-1185">Reference proteome</keyword>
<accession>A0A074Y2T9</accession>
<protein>
    <submittedName>
        <fullName evidence="1">Uncharacterized protein</fullName>
    </submittedName>
</protein>
<dbReference type="Proteomes" id="UP000030641">
    <property type="component" value="Unassembled WGS sequence"/>
</dbReference>
<name>A0A074Y2T9_AURSE</name>
<dbReference type="RefSeq" id="XP_013340598.1">
    <property type="nucleotide sequence ID" value="XM_013485144.1"/>
</dbReference>
<dbReference type="AlphaFoldDB" id="A0A074Y2T9"/>
<dbReference type="InParanoid" id="A0A074Y2T9"/>
<gene>
    <name evidence="1" type="ORF">AUEXF2481DRAFT_444805</name>
</gene>
<reference evidence="1 2" key="1">
    <citation type="journal article" date="2014" name="BMC Genomics">
        <title>Genome sequencing of four Aureobasidium pullulans varieties: biotechnological potential, stress tolerance, and description of new species.</title>
        <authorList>
            <person name="Gostin Ar C."/>
            <person name="Ohm R.A."/>
            <person name="Kogej T."/>
            <person name="Sonjak S."/>
            <person name="Turk M."/>
            <person name="Zajc J."/>
            <person name="Zalar P."/>
            <person name="Grube M."/>
            <person name="Sun H."/>
            <person name="Han J."/>
            <person name="Sharma A."/>
            <person name="Chiniquy J."/>
            <person name="Ngan C.Y."/>
            <person name="Lipzen A."/>
            <person name="Barry K."/>
            <person name="Grigoriev I.V."/>
            <person name="Gunde-Cimerman N."/>
        </authorList>
    </citation>
    <scope>NUCLEOTIDE SEQUENCE [LARGE SCALE GENOMIC DNA]</scope>
    <source>
        <strain evidence="1 2">EXF-2481</strain>
    </source>
</reference>
<evidence type="ECO:0000313" key="1">
    <source>
        <dbReference type="EMBL" id="KEQ92098.1"/>
    </source>
</evidence>
<proteinExistence type="predicted"/>
<dbReference type="OrthoDB" id="3927921at2759"/>
<dbReference type="GeneID" id="25367687"/>
<organism evidence="1 2">
    <name type="scientific">Aureobasidium subglaciale (strain EXF-2481)</name>
    <name type="common">Aureobasidium pullulans var. subglaciale</name>
    <dbReference type="NCBI Taxonomy" id="1043005"/>
    <lineage>
        <taxon>Eukaryota</taxon>
        <taxon>Fungi</taxon>
        <taxon>Dikarya</taxon>
        <taxon>Ascomycota</taxon>
        <taxon>Pezizomycotina</taxon>
        <taxon>Dothideomycetes</taxon>
        <taxon>Dothideomycetidae</taxon>
        <taxon>Dothideales</taxon>
        <taxon>Saccotheciaceae</taxon>
        <taxon>Aureobasidium</taxon>
    </lineage>
</organism>
<evidence type="ECO:0000313" key="2">
    <source>
        <dbReference type="Proteomes" id="UP000030641"/>
    </source>
</evidence>
<dbReference type="HOGENOM" id="CLU_2346349_0_0_1"/>
<sequence length="97" mass="11479">MQMRRLFELVADYLSDCHLYTPHLESLDLLFYSFRSCTWGHRDVFAIEDTLSTIRSANRVVASVFELLKRFYRLQGDFPTNGQYPPYFTRAVMREGT</sequence>
<dbReference type="EMBL" id="KL584773">
    <property type="protein sequence ID" value="KEQ92098.1"/>
    <property type="molecule type" value="Genomic_DNA"/>
</dbReference>